<dbReference type="SUPFAM" id="SSF53756">
    <property type="entry name" value="UDP-Glycosyltransferase/glycogen phosphorylase"/>
    <property type="match status" value="1"/>
</dbReference>
<evidence type="ECO:0000256" key="1">
    <source>
        <dbReference type="ARBA" id="ARBA00001275"/>
    </source>
</evidence>
<dbReference type="InterPro" id="IPR035090">
    <property type="entry name" value="Pyridoxal_P_attach_site"/>
</dbReference>
<gene>
    <name evidence="14" type="ORF">BWX42_03340</name>
</gene>
<dbReference type="GO" id="GO:0005737">
    <property type="term" value="C:cytoplasm"/>
    <property type="evidence" value="ECO:0007669"/>
    <property type="project" value="UniProtKB-SubCell"/>
</dbReference>
<dbReference type="NCBIfam" id="TIGR02093">
    <property type="entry name" value="P_ylase"/>
    <property type="match status" value="1"/>
</dbReference>
<comment type="subcellular location">
    <subcellularLocation>
        <location evidence="3">Cytoplasm</location>
    </subcellularLocation>
</comment>
<accession>A0A1S8KMK2</accession>
<evidence type="ECO:0000256" key="6">
    <source>
        <dbReference type="ARBA" id="ARBA00022533"/>
    </source>
</evidence>
<evidence type="ECO:0000256" key="12">
    <source>
        <dbReference type="PIRSR" id="PIRSR000460-1"/>
    </source>
</evidence>
<keyword evidence="8 13" id="KW-0808">Transferase</keyword>
<evidence type="ECO:0000256" key="13">
    <source>
        <dbReference type="RuleBase" id="RU000587"/>
    </source>
</evidence>
<reference evidence="14 15" key="1">
    <citation type="submission" date="2017-01" db="EMBL/GenBank/DDBJ databases">
        <title>Complete Genome Sequence of Dolosigranulum pigrum isolated from a Patient with interstitial lung disease.</title>
        <authorList>
            <person name="Mukhopadhyay R."/>
            <person name="Joaquin J."/>
            <person name="Hogue R."/>
            <person name="Fitzgerald S."/>
            <person name="Jospin G."/>
            <person name="Eisen J.A."/>
            <person name="Chaturvedi V."/>
        </authorList>
    </citation>
    <scope>NUCLEOTIDE SEQUENCE [LARGE SCALE GENOMIC DNA]</scope>
    <source>
        <strain evidence="14 15">15S00348</strain>
    </source>
</reference>
<dbReference type="GO" id="GO:0005980">
    <property type="term" value="P:glycogen catabolic process"/>
    <property type="evidence" value="ECO:0007669"/>
    <property type="project" value="TreeGrafter"/>
</dbReference>
<evidence type="ECO:0000256" key="10">
    <source>
        <dbReference type="ARBA" id="ARBA00023277"/>
    </source>
</evidence>
<evidence type="ECO:0000256" key="8">
    <source>
        <dbReference type="ARBA" id="ARBA00022679"/>
    </source>
</evidence>
<dbReference type="EC" id="2.4.1.1" evidence="13"/>
<comment type="function">
    <text evidence="11">Phosphorylase is an important allosteric enzyme in carbohydrate metabolism. Enzymes from different sources differ in their regulatory mechanisms and in their natural substrates. However, all known phosphorylases share catalytic and structural properties.</text>
</comment>
<evidence type="ECO:0000256" key="2">
    <source>
        <dbReference type="ARBA" id="ARBA00001933"/>
    </source>
</evidence>
<keyword evidence="6" id="KW-0021">Allosteric enzyme</keyword>
<comment type="catalytic activity">
    <reaction evidence="1 13">
        <text>[(1-&gt;4)-alpha-D-glucosyl](n) + phosphate = [(1-&gt;4)-alpha-D-glucosyl](n-1) + alpha-D-glucose 1-phosphate</text>
        <dbReference type="Rhea" id="RHEA:41732"/>
        <dbReference type="Rhea" id="RHEA-COMP:9584"/>
        <dbReference type="Rhea" id="RHEA-COMP:9586"/>
        <dbReference type="ChEBI" id="CHEBI:15444"/>
        <dbReference type="ChEBI" id="CHEBI:43474"/>
        <dbReference type="ChEBI" id="CHEBI:58601"/>
        <dbReference type="EC" id="2.4.1.1"/>
    </reaction>
</comment>
<keyword evidence="7 13" id="KW-0328">Glycosyltransferase</keyword>
<dbReference type="EMBL" id="MUYF01000003">
    <property type="protein sequence ID" value="OOL80922.1"/>
    <property type="molecule type" value="Genomic_DNA"/>
</dbReference>
<dbReference type="FunFam" id="3.40.50.2000:FF:000003">
    <property type="entry name" value="Alpha-1,4 glucan phosphorylase"/>
    <property type="match status" value="1"/>
</dbReference>
<protein>
    <recommendedName>
        <fullName evidence="13">Alpha-1,4 glucan phosphorylase</fullName>
        <ecNumber evidence="13">2.4.1.1</ecNumber>
    </recommendedName>
</protein>
<dbReference type="PROSITE" id="PS00102">
    <property type="entry name" value="PHOSPHORYLASE"/>
    <property type="match status" value="1"/>
</dbReference>
<comment type="similarity">
    <text evidence="4 13">Belongs to the glycogen phosphorylase family.</text>
</comment>
<dbReference type="CDD" id="cd04300">
    <property type="entry name" value="GT35_Glycogen_Phosphorylase"/>
    <property type="match status" value="1"/>
</dbReference>
<dbReference type="PIRSF" id="PIRSF000460">
    <property type="entry name" value="Pprylas_GlgP"/>
    <property type="match status" value="1"/>
</dbReference>
<evidence type="ECO:0000256" key="9">
    <source>
        <dbReference type="ARBA" id="ARBA00022898"/>
    </source>
</evidence>
<sequence length="811" mass="93572">MELTTKQFVKDFKERYFNKYSNEYTTGTDEQLYYALGTLIRSYASKGWKNMRDNYIDNRRKQVYYFSIEFLPGKFLLKNAYNLGILETVKEGLKELDLDLDRIVEIEPEPAIGNGGLGRLASCYLDSGAALGLPVHGNGIRYKYGLFKQKFVDGHQVELPDNWLKDPYPWEIRNNVSAVIVRMGGNVWMREDGIGGLEPVYEDTLDILAVPYDNALIGYNEATTNNLRLWSAEVTPEDEGKLDKHSRLQIKEINENLYPDDTTYEGKRLRLKQEYFFVSAGVQSVIRQFKKYDLPRKQIPDKIAIQINDTHPALVIPEMMRILLDEEKLSWERAWEITVNTVAYTNHTILSEAMETWEIGMFKDLLPRMYQIIEEINRRHVQEQLPLYGRSLTYATQIIKDGQIHMAHLAIIGSHSTNGVASLHTEILKDDSLKQFYEMFPHRFNNKTNGITQRRFLHLCNPGLTELITKKIGNEWKTNPSELKIFKGQETNKQTLKELEKVKLANKKRLAKYVKEQQGLEINTDAIFDVMIKRLHAYKRQQLQLLHIIDRYLRIKVDGETDIQPRVFIFGAKAAPGYRFAKQVIKVINELANLINHDDEVNDKLQIVFIENYNVSKAEYIIPAAEISEQISLAGKEASGTGNMKMMLNGAITVGTMDGANVEIHDYVGEDNIYIFGMDREEVRDMNWSGGYNPREFYETNPRLQRAINALVDGTIPNVTHEGRDIYDAFLVHGDEYYCLKDFDSFVHVQEDVDKLYQNKTEWNRKSLLNIASAGPFSSDFAVARYATDIWNARPVHKAKKDQVVSFDQPI</sequence>
<comment type="function">
    <text evidence="13">Allosteric enzyme that catalyzes the rate-limiting step in glycogen catabolism, the phosphorolytic cleavage of glycogen to produce glucose-1-phosphate, and plays a central role in maintaining cellular and organismal glucose homeostasis.</text>
</comment>
<proteinExistence type="inferred from homology"/>
<evidence type="ECO:0000313" key="14">
    <source>
        <dbReference type="EMBL" id="OOL80922.1"/>
    </source>
</evidence>
<evidence type="ECO:0000256" key="11">
    <source>
        <dbReference type="ARBA" id="ARBA00025174"/>
    </source>
</evidence>
<dbReference type="Gene3D" id="3.40.50.2000">
    <property type="entry name" value="Glycogen Phosphorylase B"/>
    <property type="match status" value="2"/>
</dbReference>
<dbReference type="AlphaFoldDB" id="A0A1S8KMK2"/>
<feature type="modified residue" description="N6-(pyridoxal phosphate)lysine" evidence="12">
    <location>
        <position position="645"/>
    </location>
</feature>
<dbReference type="InterPro" id="IPR000811">
    <property type="entry name" value="Glyco_trans_35"/>
</dbReference>
<evidence type="ECO:0000256" key="7">
    <source>
        <dbReference type="ARBA" id="ARBA00022676"/>
    </source>
</evidence>
<name>A0A1S8KMK2_9LACT</name>
<keyword evidence="10 13" id="KW-0119">Carbohydrate metabolism</keyword>
<evidence type="ECO:0000256" key="3">
    <source>
        <dbReference type="ARBA" id="ARBA00004496"/>
    </source>
</evidence>
<dbReference type="PANTHER" id="PTHR11468">
    <property type="entry name" value="GLYCOGEN PHOSPHORYLASE"/>
    <property type="match status" value="1"/>
</dbReference>
<dbReference type="Proteomes" id="UP000190409">
    <property type="component" value="Unassembled WGS sequence"/>
</dbReference>
<comment type="caution">
    <text evidence="14">The sequence shown here is derived from an EMBL/GenBank/DDBJ whole genome shotgun (WGS) entry which is preliminary data.</text>
</comment>
<dbReference type="InterPro" id="IPR011833">
    <property type="entry name" value="Glycg_phsphrylas"/>
</dbReference>
<evidence type="ECO:0000256" key="4">
    <source>
        <dbReference type="ARBA" id="ARBA00006047"/>
    </source>
</evidence>
<keyword evidence="5" id="KW-0963">Cytoplasm</keyword>
<dbReference type="FunFam" id="3.40.50.2000:FF:000153">
    <property type="entry name" value="Alpha-1,4 glucan phosphorylase"/>
    <property type="match status" value="1"/>
</dbReference>
<evidence type="ECO:0000256" key="5">
    <source>
        <dbReference type="ARBA" id="ARBA00022490"/>
    </source>
</evidence>
<keyword evidence="9 12" id="KW-0663">Pyridoxal phosphate</keyword>
<dbReference type="Pfam" id="PF00343">
    <property type="entry name" value="Phosphorylase"/>
    <property type="match status" value="1"/>
</dbReference>
<evidence type="ECO:0000313" key="15">
    <source>
        <dbReference type="Proteomes" id="UP000190409"/>
    </source>
</evidence>
<dbReference type="GO" id="GO:0030170">
    <property type="term" value="F:pyridoxal phosphate binding"/>
    <property type="evidence" value="ECO:0007669"/>
    <property type="project" value="InterPro"/>
</dbReference>
<comment type="cofactor">
    <cofactor evidence="2 13">
        <name>pyridoxal 5'-phosphate</name>
        <dbReference type="ChEBI" id="CHEBI:597326"/>
    </cofactor>
</comment>
<dbReference type="PANTHER" id="PTHR11468:SF3">
    <property type="entry name" value="GLYCOGEN PHOSPHORYLASE, LIVER FORM"/>
    <property type="match status" value="1"/>
</dbReference>
<organism evidence="14 15">
    <name type="scientific">Dolosigranulum pigrum</name>
    <dbReference type="NCBI Taxonomy" id="29394"/>
    <lineage>
        <taxon>Bacteria</taxon>
        <taxon>Bacillati</taxon>
        <taxon>Bacillota</taxon>
        <taxon>Bacilli</taxon>
        <taxon>Lactobacillales</taxon>
        <taxon>Carnobacteriaceae</taxon>
        <taxon>Dolosigranulum</taxon>
    </lineage>
</organism>
<dbReference type="GO" id="GO:0008184">
    <property type="term" value="F:glycogen phosphorylase activity"/>
    <property type="evidence" value="ECO:0007669"/>
    <property type="project" value="InterPro"/>
</dbReference>